<feature type="domain" description="DnaT DNA-binding" evidence="2">
    <location>
        <begin position="183"/>
        <end position="252"/>
    </location>
</feature>
<dbReference type="Proteomes" id="UP000324260">
    <property type="component" value="Unassembled WGS sequence"/>
</dbReference>
<accession>A0A5D9DCM7</accession>
<proteinExistence type="predicted"/>
<dbReference type="EMBL" id="VTPU01000001">
    <property type="protein sequence ID" value="TZG41309.1"/>
    <property type="molecule type" value="Genomic_DNA"/>
</dbReference>
<feature type="compositionally biased region" description="Basic and acidic residues" evidence="1">
    <location>
        <begin position="159"/>
        <end position="172"/>
    </location>
</feature>
<feature type="compositionally biased region" description="Polar residues" evidence="1">
    <location>
        <begin position="98"/>
        <end position="108"/>
    </location>
</feature>
<gene>
    <name evidence="3" type="ORF">FZZ93_01195</name>
</gene>
<sequence>MSLAAMNWARQSMKTLPSDVRAPARLALMLMADYADEDHVCWPSIKTMSEEMGCSTRSVQRAIDALEERGLLAVQKRQAANGRQQSNRYRLAVGAGCQSVTPSTSDQAESVEGGDNLTPSEGDKLSGEGDSPVRGRVTPVSPLESTTVNLNPPPSDARGVFDRAAQQDDQGRPVDNTPTSRQQPMTYDWQPDAGALAMACQRRGMAADTQPDAATLADFVTHFAEQPHQRRTHQGWHERLAKWLSENRQRQPLAPTGGPDHAQRPAAYRSDDRRSEREAVREQLANPGDTSWADGWWPEDDTTERADAGAGEPGVHPAGSDLSEDLGECVPECGHAESGSSGAGAGTDPLVGTADAAGGRAGDERTEASGEYLAADDPGAGLDAGAYPGGLRYAGDW</sequence>
<feature type="compositionally biased region" description="Basic and acidic residues" evidence="1">
    <location>
        <begin position="269"/>
        <end position="281"/>
    </location>
</feature>
<dbReference type="Pfam" id="PF17948">
    <property type="entry name" value="DnaT"/>
    <property type="match status" value="1"/>
</dbReference>
<keyword evidence="4" id="KW-1185">Reference proteome</keyword>
<dbReference type="InterPro" id="IPR036388">
    <property type="entry name" value="WH-like_DNA-bd_sf"/>
</dbReference>
<feature type="region of interest" description="Disordered" evidence="1">
    <location>
        <begin position="250"/>
        <end position="368"/>
    </location>
</feature>
<dbReference type="Gene3D" id="1.10.8.1180">
    <property type="match status" value="1"/>
</dbReference>
<evidence type="ECO:0000256" key="1">
    <source>
        <dbReference type="SAM" id="MobiDB-lite"/>
    </source>
</evidence>
<comment type="caution">
    <text evidence="3">The sequence shown here is derived from an EMBL/GenBank/DDBJ whole genome shotgun (WGS) entry which is preliminary data.</text>
</comment>
<dbReference type="InterPro" id="IPR040480">
    <property type="entry name" value="DnaT_DNA_bind"/>
</dbReference>
<protein>
    <submittedName>
        <fullName evidence="3">Helix-turn-helix domain-containing protein</fullName>
    </submittedName>
</protein>
<evidence type="ECO:0000259" key="2">
    <source>
        <dbReference type="Pfam" id="PF17948"/>
    </source>
</evidence>
<dbReference type="Pfam" id="PF13730">
    <property type="entry name" value="HTH_36"/>
    <property type="match status" value="1"/>
</dbReference>
<organism evidence="3 4">
    <name type="scientific">Halomonas eurihalina</name>
    <dbReference type="NCBI Taxonomy" id="42566"/>
    <lineage>
        <taxon>Bacteria</taxon>
        <taxon>Pseudomonadati</taxon>
        <taxon>Pseudomonadota</taxon>
        <taxon>Gammaproteobacteria</taxon>
        <taxon>Oceanospirillales</taxon>
        <taxon>Halomonadaceae</taxon>
        <taxon>Halomonas</taxon>
    </lineage>
</organism>
<feature type="compositionally biased region" description="Polar residues" evidence="1">
    <location>
        <begin position="176"/>
        <end position="185"/>
    </location>
</feature>
<name>A0A5D9DCM7_HALER</name>
<reference evidence="3 4" key="1">
    <citation type="submission" date="2019-08" db="EMBL/GenBank/DDBJ databases">
        <title>Draft Genome Sequence of Halomonas eurihalina Isolated from Preserved Hide-surface.</title>
        <authorList>
            <person name="Hussain S.A."/>
            <person name="Xu A."/>
            <person name="Sarker M."/>
            <person name="Sommers C."/>
        </authorList>
    </citation>
    <scope>NUCLEOTIDE SEQUENCE [LARGE SCALE GENOMIC DNA]</scope>
    <source>
        <strain evidence="3 4">MS1</strain>
    </source>
</reference>
<dbReference type="OrthoDB" id="82456at2"/>
<evidence type="ECO:0000313" key="4">
    <source>
        <dbReference type="Proteomes" id="UP000324260"/>
    </source>
</evidence>
<feature type="compositionally biased region" description="Basic and acidic residues" evidence="1">
    <location>
        <begin position="121"/>
        <end position="133"/>
    </location>
</feature>
<evidence type="ECO:0000313" key="3">
    <source>
        <dbReference type="EMBL" id="TZG41309.1"/>
    </source>
</evidence>
<dbReference type="Gene3D" id="1.10.10.10">
    <property type="entry name" value="Winged helix-like DNA-binding domain superfamily/Winged helix DNA-binding domain"/>
    <property type="match status" value="1"/>
</dbReference>
<dbReference type="AlphaFoldDB" id="A0A5D9DCM7"/>
<feature type="region of interest" description="Disordered" evidence="1">
    <location>
        <begin position="98"/>
        <end position="187"/>
    </location>
</feature>